<dbReference type="GO" id="GO:0006633">
    <property type="term" value="P:fatty acid biosynthetic process"/>
    <property type="evidence" value="ECO:0007669"/>
    <property type="project" value="TreeGrafter"/>
</dbReference>
<proteinExistence type="inferred from homology"/>
<dbReference type="SMART" id="SM00827">
    <property type="entry name" value="PKS_AT"/>
    <property type="match status" value="1"/>
</dbReference>
<evidence type="ECO:0000256" key="6">
    <source>
        <dbReference type="SAM" id="MobiDB-lite"/>
    </source>
</evidence>
<dbReference type="EC" id="2.3.1.39" evidence="4"/>
<dbReference type="AlphaFoldDB" id="A0A918RKA6"/>
<evidence type="ECO:0000259" key="7">
    <source>
        <dbReference type="SMART" id="SM00827"/>
    </source>
</evidence>
<dbReference type="EMBL" id="BMWH01000017">
    <property type="protein sequence ID" value="GGZ98277.1"/>
    <property type="molecule type" value="Genomic_DNA"/>
</dbReference>
<dbReference type="NCBIfam" id="TIGR00128">
    <property type="entry name" value="fabD"/>
    <property type="match status" value="1"/>
</dbReference>
<dbReference type="InterPro" id="IPR016035">
    <property type="entry name" value="Acyl_Trfase/lysoPLipase"/>
</dbReference>
<dbReference type="InterPro" id="IPR024925">
    <property type="entry name" value="Malonyl_CoA-ACP_transAc"/>
</dbReference>
<reference evidence="8" key="2">
    <citation type="submission" date="2020-09" db="EMBL/GenBank/DDBJ databases">
        <authorList>
            <person name="Sun Q."/>
            <person name="Ohkuma M."/>
        </authorList>
    </citation>
    <scope>NUCLEOTIDE SEQUENCE</scope>
    <source>
        <strain evidence="8">JCM 5016</strain>
    </source>
</reference>
<dbReference type="GO" id="GO:0004314">
    <property type="term" value="F:[acyl-carrier-protein] S-malonyltransferase activity"/>
    <property type="evidence" value="ECO:0007669"/>
    <property type="project" value="UniProtKB-EC"/>
</dbReference>
<dbReference type="Gene3D" id="3.30.70.250">
    <property type="entry name" value="Malonyl-CoA ACP transacylase, ACP-binding"/>
    <property type="match status" value="1"/>
</dbReference>
<organism evidence="8 9">
    <name type="scientific">Streptomyces echinoruber</name>
    <dbReference type="NCBI Taxonomy" id="68898"/>
    <lineage>
        <taxon>Bacteria</taxon>
        <taxon>Bacillati</taxon>
        <taxon>Actinomycetota</taxon>
        <taxon>Actinomycetes</taxon>
        <taxon>Kitasatosporales</taxon>
        <taxon>Streptomycetaceae</taxon>
        <taxon>Streptomyces</taxon>
    </lineage>
</organism>
<dbReference type="PIRSF" id="PIRSF000446">
    <property type="entry name" value="Mct"/>
    <property type="match status" value="1"/>
</dbReference>
<dbReference type="InterPro" id="IPR001227">
    <property type="entry name" value="Ac_transferase_dom_sf"/>
</dbReference>
<gene>
    <name evidence="8" type="primary">fabD</name>
    <name evidence="8" type="ORF">GCM10010389_42000</name>
</gene>
<dbReference type="PANTHER" id="PTHR42681:SF1">
    <property type="entry name" value="MALONYL-COA-ACYL CARRIER PROTEIN TRANSACYLASE, MITOCHONDRIAL"/>
    <property type="match status" value="1"/>
</dbReference>
<dbReference type="InterPro" id="IPR050858">
    <property type="entry name" value="Mal-CoA-ACP_Trans/PKS_FabD"/>
</dbReference>
<keyword evidence="2 4" id="KW-0012">Acyltransferase</keyword>
<comment type="similarity">
    <text evidence="4">Belongs to the fabD family.</text>
</comment>
<dbReference type="RefSeq" id="WP_229879806.1">
    <property type="nucleotide sequence ID" value="NZ_BMWH01000017.1"/>
</dbReference>
<name>A0A918RKA6_9ACTN</name>
<dbReference type="PANTHER" id="PTHR42681">
    <property type="entry name" value="MALONYL-COA-ACYL CARRIER PROTEIN TRANSACYLASE, MITOCHONDRIAL"/>
    <property type="match status" value="1"/>
</dbReference>
<evidence type="ECO:0000256" key="1">
    <source>
        <dbReference type="ARBA" id="ARBA00022679"/>
    </source>
</evidence>
<dbReference type="GO" id="GO:0005829">
    <property type="term" value="C:cytosol"/>
    <property type="evidence" value="ECO:0007669"/>
    <property type="project" value="TreeGrafter"/>
</dbReference>
<dbReference type="SUPFAM" id="SSF52151">
    <property type="entry name" value="FabD/lysophospholipase-like"/>
    <property type="match status" value="1"/>
</dbReference>
<keyword evidence="9" id="KW-1185">Reference proteome</keyword>
<evidence type="ECO:0000256" key="4">
    <source>
        <dbReference type="PIRNR" id="PIRNR000446"/>
    </source>
</evidence>
<comment type="caution">
    <text evidence="8">The sequence shown here is derived from an EMBL/GenBank/DDBJ whole genome shotgun (WGS) entry which is preliminary data.</text>
</comment>
<evidence type="ECO:0000313" key="9">
    <source>
        <dbReference type="Proteomes" id="UP000623010"/>
    </source>
</evidence>
<dbReference type="Gene3D" id="3.40.366.10">
    <property type="entry name" value="Malonyl-Coenzyme A Acyl Carrier Protein, domain 2"/>
    <property type="match status" value="1"/>
</dbReference>
<sequence length="348" mass="36177">MTSTAFVFPGQGSQRVGMGADFVRRRPDLVDTYYRAADDLLGFPLSRLCHEGPAEALRDTAVTQPAVFLTSIVVLDVLRTHDVEPDVVAGHSLGEYAAAVCAGVLSWQDALRLVRLRGRLMAGVNERMPGAMAAVVGLDLPTVRDLCARAAAETGQVVEVANDNEPAQTVVSGQAAAVRAVAEAARRAGARRVVPLGVGAPFHCSLMRDIEAEFAEALAAVDFRDPSVPLVSSVTATALTSAEEIVSALRRQLTAPVRWTGTVRTLAGRGVRRYVEVGPGRVLGGLCRRTEPTARTFTTGTVGELAATVDALGPAGTEPAETETDTGTGTGTETGTETASAGTAAASL</sequence>
<reference evidence="8" key="1">
    <citation type="journal article" date="2014" name="Int. J. Syst. Evol. Microbiol.">
        <title>Complete genome sequence of Corynebacterium casei LMG S-19264T (=DSM 44701T), isolated from a smear-ripened cheese.</title>
        <authorList>
            <consortium name="US DOE Joint Genome Institute (JGI-PGF)"/>
            <person name="Walter F."/>
            <person name="Albersmeier A."/>
            <person name="Kalinowski J."/>
            <person name="Ruckert C."/>
        </authorList>
    </citation>
    <scope>NUCLEOTIDE SEQUENCE</scope>
    <source>
        <strain evidence="8">JCM 5016</strain>
    </source>
</reference>
<dbReference type="Pfam" id="PF00698">
    <property type="entry name" value="Acyl_transf_1"/>
    <property type="match status" value="1"/>
</dbReference>
<evidence type="ECO:0000256" key="3">
    <source>
        <dbReference type="ARBA" id="ARBA00048462"/>
    </source>
</evidence>
<keyword evidence="1 4" id="KW-0808">Transferase</keyword>
<feature type="domain" description="Malonyl-CoA:ACP transacylase (MAT)" evidence="7">
    <location>
        <begin position="7"/>
        <end position="346"/>
    </location>
</feature>
<feature type="compositionally biased region" description="Low complexity" evidence="6">
    <location>
        <begin position="313"/>
        <end position="348"/>
    </location>
</feature>
<dbReference type="SUPFAM" id="SSF55048">
    <property type="entry name" value="Probable ACP-binding domain of malonyl-CoA ACP transacylase"/>
    <property type="match status" value="1"/>
</dbReference>
<dbReference type="InterPro" id="IPR004410">
    <property type="entry name" value="Malonyl_CoA-ACP_transAc_FabD"/>
</dbReference>
<feature type="active site" evidence="5">
    <location>
        <position position="92"/>
    </location>
</feature>
<protein>
    <recommendedName>
        <fullName evidence="4">Malonyl CoA-acyl carrier protein transacylase</fullName>
        <ecNumber evidence="4">2.3.1.39</ecNumber>
    </recommendedName>
</protein>
<dbReference type="InterPro" id="IPR014043">
    <property type="entry name" value="Acyl_transferase_dom"/>
</dbReference>
<evidence type="ECO:0000256" key="5">
    <source>
        <dbReference type="PIRSR" id="PIRSR000446-1"/>
    </source>
</evidence>
<comment type="catalytic activity">
    <reaction evidence="3 4">
        <text>holo-[ACP] + malonyl-CoA = malonyl-[ACP] + CoA</text>
        <dbReference type="Rhea" id="RHEA:41792"/>
        <dbReference type="Rhea" id="RHEA-COMP:9623"/>
        <dbReference type="Rhea" id="RHEA-COMP:9685"/>
        <dbReference type="ChEBI" id="CHEBI:57287"/>
        <dbReference type="ChEBI" id="CHEBI:57384"/>
        <dbReference type="ChEBI" id="CHEBI:64479"/>
        <dbReference type="ChEBI" id="CHEBI:78449"/>
        <dbReference type="EC" id="2.3.1.39"/>
    </reaction>
</comment>
<dbReference type="InterPro" id="IPR016036">
    <property type="entry name" value="Malonyl_transacylase_ACP-bd"/>
</dbReference>
<dbReference type="Proteomes" id="UP000623010">
    <property type="component" value="Unassembled WGS sequence"/>
</dbReference>
<evidence type="ECO:0000313" key="8">
    <source>
        <dbReference type="EMBL" id="GGZ98277.1"/>
    </source>
</evidence>
<evidence type="ECO:0000256" key="2">
    <source>
        <dbReference type="ARBA" id="ARBA00023315"/>
    </source>
</evidence>
<feature type="active site" evidence="5">
    <location>
        <position position="203"/>
    </location>
</feature>
<accession>A0A918RKA6</accession>
<dbReference type="FunFam" id="3.30.70.250:FF:000001">
    <property type="entry name" value="Malonyl CoA-acyl carrier protein transacylase"/>
    <property type="match status" value="1"/>
</dbReference>
<feature type="region of interest" description="Disordered" evidence="6">
    <location>
        <begin position="312"/>
        <end position="348"/>
    </location>
</feature>